<dbReference type="PROSITE" id="PS51257">
    <property type="entry name" value="PROKAR_LIPOPROTEIN"/>
    <property type="match status" value="1"/>
</dbReference>
<sequence length="237" mass="24992">MMSTLRRCLFLLGCVLAAACTTDAPYYQVAVTAPEAISLLPGESTPVEITLSRESNQTAGEIRLGLRNAPEGVTLSPDVVLPAGEATVTATPTLSVAPGTTAAGTQLTLLYAEDPGEEIATGARFYVVILPPPAAQPDFSITVEPRQVDLFPGQNTQVLITVTRAEGFTGPLTITLESPTRRIILDPVVFGPGESSRIVYPRTESGATRVPVPVTFVATSEDNRSATTGFTFNLTSR</sequence>
<dbReference type="AlphaFoldDB" id="A0A848LUK1"/>
<evidence type="ECO:0000313" key="3">
    <source>
        <dbReference type="Proteomes" id="UP000518300"/>
    </source>
</evidence>
<proteinExistence type="predicted"/>
<reference evidence="2 3" key="1">
    <citation type="submission" date="2020-04" db="EMBL/GenBank/DDBJ databases">
        <title>Draft genome of Pyxidicoccus fallax type strain.</title>
        <authorList>
            <person name="Whitworth D.E."/>
        </authorList>
    </citation>
    <scope>NUCLEOTIDE SEQUENCE [LARGE SCALE GENOMIC DNA]</scope>
    <source>
        <strain evidence="2 3">DSM 14698</strain>
    </source>
</reference>
<comment type="caution">
    <text evidence="2">The sequence shown here is derived from an EMBL/GenBank/DDBJ whole genome shotgun (WGS) entry which is preliminary data.</text>
</comment>
<accession>A0A848LUK1</accession>
<feature type="signal peptide" evidence="1">
    <location>
        <begin position="1"/>
        <end position="17"/>
    </location>
</feature>
<evidence type="ECO:0008006" key="4">
    <source>
        <dbReference type="Google" id="ProtNLM"/>
    </source>
</evidence>
<organism evidence="2 3">
    <name type="scientific">Pyxidicoccus fallax</name>
    <dbReference type="NCBI Taxonomy" id="394095"/>
    <lineage>
        <taxon>Bacteria</taxon>
        <taxon>Pseudomonadati</taxon>
        <taxon>Myxococcota</taxon>
        <taxon>Myxococcia</taxon>
        <taxon>Myxococcales</taxon>
        <taxon>Cystobacterineae</taxon>
        <taxon>Myxococcaceae</taxon>
        <taxon>Pyxidicoccus</taxon>
    </lineage>
</organism>
<dbReference type="Proteomes" id="UP000518300">
    <property type="component" value="Unassembled WGS sequence"/>
</dbReference>
<name>A0A848LUK1_9BACT</name>
<dbReference type="EMBL" id="JABBJJ010000323">
    <property type="protein sequence ID" value="NMO21446.1"/>
    <property type="molecule type" value="Genomic_DNA"/>
</dbReference>
<gene>
    <name evidence="2" type="ORF">HG543_42345</name>
</gene>
<evidence type="ECO:0000256" key="1">
    <source>
        <dbReference type="SAM" id="SignalP"/>
    </source>
</evidence>
<evidence type="ECO:0000313" key="2">
    <source>
        <dbReference type="EMBL" id="NMO21446.1"/>
    </source>
</evidence>
<keyword evidence="1" id="KW-0732">Signal</keyword>
<keyword evidence="3" id="KW-1185">Reference proteome</keyword>
<feature type="chain" id="PRO_5032428734" description="Lipoprotein" evidence="1">
    <location>
        <begin position="18"/>
        <end position="237"/>
    </location>
</feature>
<protein>
    <recommendedName>
        <fullName evidence="4">Lipoprotein</fullName>
    </recommendedName>
</protein>
<dbReference type="RefSeq" id="WP_169350632.1">
    <property type="nucleotide sequence ID" value="NZ_JABBJJ010000323.1"/>
</dbReference>